<evidence type="ECO:0000256" key="4">
    <source>
        <dbReference type="ARBA" id="ARBA00035274"/>
    </source>
</evidence>
<dbReference type="Pfam" id="PF00468">
    <property type="entry name" value="Ribosomal_L34"/>
    <property type="match status" value="1"/>
</dbReference>
<keyword evidence="2" id="KW-0689">Ribosomal protein</keyword>
<dbReference type="PANTHER" id="PTHR14503:SF4">
    <property type="entry name" value="LARGE RIBOSOMAL SUBUNIT PROTEIN BL34M"/>
    <property type="match status" value="1"/>
</dbReference>
<name>A0AAN6GBK4_9BASI</name>
<protein>
    <recommendedName>
        <fullName evidence="4">Large ribosomal subunit protein bL34m</fullName>
    </recommendedName>
</protein>
<sequence>MPRISPSVSALARSMQRVSLNAAPSAAVRAQTGASSSSARSMIASSSRTYTVAAAATAAATAPARRTSPSALLMLSSAARPRLSVQSSLAIPPSSLPQAPQQQQQQTRCVTYGSEYQPSQRKRKRKHGFLARLKSKDGRKILSRRRAKGRRFLTH</sequence>
<dbReference type="InterPro" id="IPR000271">
    <property type="entry name" value="Ribosomal_bL34"/>
</dbReference>
<evidence type="ECO:0000313" key="6">
    <source>
        <dbReference type="EMBL" id="KAK0527989.1"/>
    </source>
</evidence>
<dbReference type="AlphaFoldDB" id="A0AAN6GBK4"/>
<keyword evidence="3" id="KW-0687">Ribonucleoprotein</keyword>
<feature type="compositionally biased region" description="Low complexity" evidence="5">
    <location>
        <begin position="84"/>
        <end position="106"/>
    </location>
</feature>
<evidence type="ECO:0000256" key="5">
    <source>
        <dbReference type="SAM" id="MobiDB-lite"/>
    </source>
</evidence>
<comment type="similarity">
    <text evidence="1">Belongs to the bacterial ribosomal protein bL34 family.</text>
</comment>
<keyword evidence="7" id="KW-1185">Reference proteome</keyword>
<dbReference type="EMBL" id="JAPDMQ010000289">
    <property type="protein sequence ID" value="KAK0527989.1"/>
    <property type="molecule type" value="Genomic_DNA"/>
</dbReference>
<organism evidence="6 7">
    <name type="scientific">Tilletia horrida</name>
    <dbReference type="NCBI Taxonomy" id="155126"/>
    <lineage>
        <taxon>Eukaryota</taxon>
        <taxon>Fungi</taxon>
        <taxon>Dikarya</taxon>
        <taxon>Basidiomycota</taxon>
        <taxon>Ustilaginomycotina</taxon>
        <taxon>Exobasidiomycetes</taxon>
        <taxon>Tilletiales</taxon>
        <taxon>Tilletiaceae</taxon>
        <taxon>Tilletia</taxon>
    </lineage>
</organism>
<gene>
    <name evidence="6" type="ORF">OC842_004689</name>
</gene>
<dbReference type="Gene3D" id="1.10.287.3980">
    <property type="match status" value="1"/>
</dbReference>
<dbReference type="PANTHER" id="PTHR14503">
    <property type="entry name" value="MITOCHONDRIAL RIBOSOMAL PROTEIN 34 FAMILY MEMBER"/>
    <property type="match status" value="1"/>
</dbReference>
<evidence type="ECO:0000313" key="7">
    <source>
        <dbReference type="Proteomes" id="UP001176521"/>
    </source>
</evidence>
<dbReference type="GO" id="GO:0006412">
    <property type="term" value="P:translation"/>
    <property type="evidence" value="ECO:0007669"/>
    <property type="project" value="InterPro"/>
</dbReference>
<dbReference type="GO" id="GO:0003735">
    <property type="term" value="F:structural constituent of ribosome"/>
    <property type="evidence" value="ECO:0007669"/>
    <property type="project" value="InterPro"/>
</dbReference>
<proteinExistence type="inferred from homology"/>
<dbReference type="NCBIfam" id="TIGR01030">
    <property type="entry name" value="rpmH_bact"/>
    <property type="match status" value="1"/>
</dbReference>
<reference evidence="6" key="1">
    <citation type="journal article" date="2023" name="PhytoFront">
        <title>Draft Genome Resources of Seven Strains of Tilletia horrida, Causal Agent of Kernel Smut of Rice.</title>
        <authorList>
            <person name="Khanal S."/>
            <person name="Antony Babu S."/>
            <person name="Zhou X.G."/>
        </authorList>
    </citation>
    <scope>NUCLEOTIDE SEQUENCE</scope>
    <source>
        <strain evidence="6">TX3</strain>
    </source>
</reference>
<feature type="region of interest" description="Disordered" evidence="5">
    <location>
        <begin position="84"/>
        <end position="128"/>
    </location>
</feature>
<dbReference type="GO" id="GO:0005762">
    <property type="term" value="C:mitochondrial large ribosomal subunit"/>
    <property type="evidence" value="ECO:0007669"/>
    <property type="project" value="TreeGrafter"/>
</dbReference>
<dbReference type="Proteomes" id="UP001176521">
    <property type="component" value="Unassembled WGS sequence"/>
</dbReference>
<comment type="caution">
    <text evidence="6">The sequence shown here is derived from an EMBL/GenBank/DDBJ whole genome shotgun (WGS) entry which is preliminary data.</text>
</comment>
<evidence type="ECO:0000256" key="2">
    <source>
        <dbReference type="ARBA" id="ARBA00022980"/>
    </source>
</evidence>
<evidence type="ECO:0000256" key="1">
    <source>
        <dbReference type="ARBA" id="ARBA00010111"/>
    </source>
</evidence>
<dbReference type="HAMAP" id="MF_00391">
    <property type="entry name" value="Ribosomal_bL34"/>
    <property type="match status" value="1"/>
</dbReference>
<evidence type="ECO:0000256" key="3">
    <source>
        <dbReference type="ARBA" id="ARBA00023274"/>
    </source>
</evidence>
<accession>A0AAN6GBK4</accession>
<dbReference type="FunFam" id="1.10.287.3980:FF:000001">
    <property type="entry name" value="Mitochondrial ribosomal protein L34"/>
    <property type="match status" value="1"/>
</dbReference>